<evidence type="ECO:0000313" key="10">
    <source>
        <dbReference type="EMBL" id="KAJ1721121.1"/>
    </source>
</evidence>
<dbReference type="PANTHER" id="PTHR10709">
    <property type="entry name" value="ACTIN-RELATED PROTEIN 2/3 COMPLEX SUBUNIT 1"/>
    <property type="match status" value="1"/>
</dbReference>
<proteinExistence type="inferred from homology"/>
<keyword evidence="6 7" id="KW-0206">Cytoskeleton</keyword>
<dbReference type="GO" id="GO:0005885">
    <property type="term" value="C:Arp2/3 protein complex"/>
    <property type="evidence" value="ECO:0007669"/>
    <property type="project" value="UniProtKB-UniRule"/>
</dbReference>
<dbReference type="Gene3D" id="2.130.10.10">
    <property type="entry name" value="YVTN repeat-like/Quinoprotein amine dehydrogenase"/>
    <property type="match status" value="1"/>
</dbReference>
<evidence type="ECO:0000313" key="11">
    <source>
        <dbReference type="Proteomes" id="UP001143981"/>
    </source>
</evidence>
<accession>A0A9W8CR15</accession>
<dbReference type="PROSITE" id="PS50082">
    <property type="entry name" value="WD_REPEATS_2"/>
    <property type="match status" value="1"/>
</dbReference>
<comment type="caution">
    <text evidence="10">The sequence shown here is derived from an EMBL/GenBank/DDBJ whole genome shotgun (WGS) entry which is preliminary data.</text>
</comment>
<dbReference type="Proteomes" id="UP001143981">
    <property type="component" value="Unassembled WGS sequence"/>
</dbReference>
<dbReference type="InterPro" id="IPR001680">
    <property type="entry name" value="WD40_rpt"/>
</dbReference>
<dbReference type="InterPro" id="IPR017383">
    <property type="entry name" value="ARPC1"/>
</dbReference>
<evidence type="ECO:0000256" key="8">
    <source>
        <dbReference type="PROSITE-ProRule" id="PRU00221"/>
    </source>
</evidence>
<evidence type="ECO:0000256" key="4">
    <source>
        <dbReference type="ARBA" id="ARBA00022737"/>
    </source>
</evidence>
<evidence type="ECO:0000256" key="3">
    <source>
        <dbReference type="ARBA" id="ARBA00022574"/>
    </source>
</evidence>
<dbReference type="OrthoDB" id="406844at2759"/>
<dbReference type="PROSITE" id="PS50294">
    <property type="entry name" value="WD_REPEATS_REGION"/>
    <property type="match status" value="1"/>
</dbReference>
<dbReference type="SUPFAM" id="SSF50978">
    <property type="entry name" value="WD40 repeat-like"/>
    <property type="match status" value="1"/>
</dbReference>
<name>A0A9W8CR15_9FUNG</name>
<evidence type="ECO:0000256" key="7">
    <source>
        <dbReference type="PIRNR" id="PIRNR038093"/>
    </source>
</evidence>
<dbReference type="GO" id="GO:0034314">
    <property type="term" value="P:Arp2/3 complex-mediated actin nucleation"/>
    <property type="evidence" value="ECO:0007669"/>
    <property type="project" value="UniProtKB-UniRule"/>
</dbReference>
<keyword evidence="3 8" id="KW-0853">WD repeat</keyword>
<evidence type="ECO:0000256" key="9">
    <source>
        <dbReference type="SAM" id="MobiDB-lite"/>
    </source>
</evidence>
<keyword evidence="5 7" id="KW-0009">Actin-binding</keyword>
<feature type="repeat" description="WD" evidence="8">
    <location>
        <begin position="50"/>
        <end position="91"/>
    </location>
</feature>
<keyword evidence="2 7" id="KW-0963">Cytoplasm</keyword>
<dbReference type="GO" id="GO:0051015">
    <property type="term" value="F:actin filament binding"/>
    <property type="evidence" value="ECO:0007669"/>
    <property type="project" value="TreeGrafter"/>
</dbReference>
<dbReference type="Pfam" id="PF00400">
    <property type="entry name" value="WD40"/>
    <property type="match status" value="2"/>
</dbReference>
<dbReference type="InterPro" id="IPR036322">
    <property type="entry name" value="WD40_repeat_dom_sf"/>
</dbReference>
<keyword evidence="11" id="KW-1185">Reference proteome</keyword>
<dbReference type="EMBL" id="JANBOI010002552">
    <property type="protein sequence ID" value="KAJ1721121.1"/>
    <property type="molecule type" value="Genomic_DNA"/>
</dbReference>
<evidence type="ECO:0000256" key="6">
    <source>
        <dbReference type="ARBA" id="ARBA00023212"/>
    </source>
</evidence>
<evidence type="ECO:0000256" key="2">
    <source>
        <dbReference type="ARBA" id="ARBA00022490"/>
    </source>
</evidence>
<dbReference type="InterPro" id="IPR015943">
    <property type="entry name" value="WD40/YVTN_repeat-like_dom_sf"/>
</dbReference>
<dbReference type="PANTHER" id="PTHR10709:SF2">
    <property type="entry name" value="ACTIN-RELATED PROTEIN 2_3 COMPLEX SUBUNIT"/>
    <property type="match status" value="1"/>
</dbReference>
<evidence type="ECO:0000256" key="1">
    <source>
        <dbReference type="ARBA" id="ARBA00006260"/>
    </source>
</evidence>
<evidence type="ECO:0000256" key="5">
    <source>
        <dbReference type="ARBA" id="ARBA00023203"/>
    </source>
</evidence>
<comment type="function">
    <text evidence="7">Functions as component of the Arp2/3 complex which is involved in regulation of actin polymerization and together with an activating nucleation-promoting factor (NPF) mediates the formation of branched actin networks.</text>
</comment>
<dbReference type="SMART" id="SM00320">
    <property type="entry name" value="WD40"/>
    <property type="match status" value="5"/>
</dbReference>
<keyword evidence="4" id="KW-0677">Repeat</keyword>
<sequence length="370" mass="40294">MGVLDEYNFPFCVTAHAFNRDKTQVAVCPNSNEVHIYSRGGAQWALTHVLKEHDLLVTSIDWASQTNRIVTCSQDKNAYVWTLDQAGNVWKPTLVHLRIHRAATQAKWSPQENKFAVASGDKCVAICYFGEDNDWWVSKHIRQPIASTVLCVDWHPNNVLIACGGTDMKARVLSAYIKGVDQKPAPTAWGERLPFNTLCGEFESPAGGWVHSVAFSPDGEAVAFVTHDSTLTVATPATGEVVSVRSSSLPQLALVWPDQRTIVASGHDCSPMVYTHDGAAWRLAKKLGEDDKSRRSATASPSNSNSAFNLFRQMDSRSQPAKAGAAAGDGSLKSVHQNTITEMHRDPAGNPAEISTSGLDGKLVQWSVRA</sequence>
<protein>
    <recommendedName>
        <fullName evidence="7">Actin-related protein 2/3 complex subunit</fullName>
    </recommendedName>
</protein>
<comment type="similarity">
    <text evidence="1 7">Belongs to the WD repeat ARPC1 family.</text>
</comment>
<gene>
    <name evidence="10" type="primary">arc1</name>
    <name evidence="10" type="ORF">LPJ61_006080</name>
</gene>
<dbReference type="PIRSF" id="PIRSF038093">
    <property type="entry name" value="ARP2/3_su1"/>
    <property type="match status" value="1"/>
</dbReference>
<dbReference type="AlphaFoldDB" id="A0A9W8CR15"/>
<reference evidence="10" key="1">
    <citation type="submission" date="2022-07" db="EMBL/GenBank/DDBJ databases">
        <title>Phylogenomic reconstructions and comparative analyses of Kickxellomycotina fungi.</title>
        <authorList>
            <person name="Reynolds N.K."/>
            <person name="Stajich J.E."/>
            <person name="Barry K."/>
            <person name="Grigoriev I.V."/>
            <person name="Crous P."/>
            <person name="Smith M.E."/>
        </authorList>
    </citation>
    <scope>NUCLEOTIDE SEQUENCE</scope>
    <source>
        <strain evidence="10">BCRC 34381</strain>
    </source>
</reference>
<dbReference type="GO" id="GO:0030479">
    <property type="term" value="C:actin cortical patch"/>
    <property type="evidence" value="ECO:0007669"/>
    <property type="project" value="UniProtKB-SubCell"/>
</dbReference>
<feature type="region of interest" description="Disordered" evidence="9">
    <location>
        <begin position="317"/>
        <end position="358"/>
    </location>
</feature>
<organism evidence="10 11">
    <name type="scientific">Coemansia biformis</name>
    <dbReference type="NCBI Taxonomy" id="1286918"/>
    <lineage>
        <taxon>Eukaryota</taxon>
        <taxon>Fungi</taxon>
        <taxon>Fungi incertae sedis</taxon>
        <taxon>Zoopagomycota</taxon>
        <taxon>Kickxellomycotina</taxon>
        <taxon>Kickxellomycetes</taxon>
        <taxon>Kickxellales</taxon>
        <taxon>Kickxellaceae</taxon>
        <taxon>Coemansia</taxon>
    </lineage>
</organism>
<comment type="subcellular location">
    <subcellularLocation>
        <location evidence="7">Cytoplasm</location>
        <location evidence="7">Cytoskeleton</location>
        <location evidence="7">Actin patch</location>
    </subcellularLocation>
</comment>